<evidence type="ECO:0000313" key="14">
    <source>
        <dbReference type="Proteomes" id="UP000245631"/>
    </source>
</evidence>
<evidence type="ECO:0000256" key="8">
    <source>
        <dbReference type="ARBA" id="ARBA00023180"/>
    </source>
</evidence>
<name>A0A8E2WI15_RHILI</name>
<evidence type="ECO:0000313" key="13">
    <source>
        <dbReference type="EMBL" id="PWJ94758.1"/>
    </source>
</evidence>
<dbReference type="SUPFAM" id="SSF81324">
    <property type="entry name" value="Voltage-gated potassium channels"/>
    <property type="match status" value="1"/>
</dbReference>
<keyword evidence="3 10" id="KW-0812">Transmembrane</keyword>
<dbReference type="Pfam" id="PF00497">
    <property type="entry name" value="SBP_bac_3"/>
    <property type="match status" value="1"/>
</dbReference>
<keyword evidence="8" id="KW-0325">Glycoprotein</keyword>
<dbReference type="InterPro" id="IPR015683">
    <property type="entry name" value="Ionotropic_Glu_rcpt"/>
</dbReference>
<evidence type="ECO:0000259" key="11">
    <source>
        <dbReference type="SMART" id="SM00062"/>
    </source>
</evidence>
<feature type="domain" description="Ionotropic glutamate receptor C-terminal" evidence="12">
    <location>
        <begin position="82"/>
        <end position="402"/>
    </location>
</feature>
<evidence type="ECO:0000256" key="6">
    <source>
        <dbReference type="ARBA" id="ARBA00023136"/>
    </source>
</evidence>
<keyword evidence="9" id="KW-0407">Ion channel</keyword>
<comment type="caution">
    <text evidence="13">The sequence shown here is derived from an EMBL/GenBank/DDBJ whole genome shotgun (WGS) entry which is preliminary data.</text>
</comment>
<evidence type="ECO:0000259" key="12">
    <source>
        <dbReference type="SMART" id="SM00079"/>
    </source>
</evidence>
<reference evidence="13 14" key="1">
    <citation type="submission" date="2018-05" db="EMBL/GenBank/DDBJ databases">
        <title>Genomic Encyclopedia of Type Strains, Phase IV (KMG-IV): sequencing the most valuable type-strain genomes for metagenomic binning, comparative biology and taxonomic classification.</title>
        <authorList>
            <person name="Goeker M."/>
        </authorList>
    </citation>
    <scope>NUCLEOTIDE SEQUENCE [LARGE SCALE GENOMIC DNA]</scope>
    <source>
        <strain evidence="13 14">DSM 2626</strain>
    </source>
</reference>
<dbReference type="InterPro" id="IPR001320">
    <property type="entry name" value="Iontro_rcpt_C"/>
</dbReference>
<dbReference type="InterPro" id="IPR001638">
    <property type="entry name" value="Solute-binding_3/MltF_N"/>
</dbReference>
<evidence type="ECO:0000256" key="1">
    <source>
        <dbReference type="ARBA" id="ARBA00004141"/>
    </source>
</evidence>
<accession>A0A8E2WI15</accession>
<feature type="transmembrane region" description="Helical" evidence="10">
    <location>
        <begin position="191"/>
        <end position="214"/>
    </location>
</feature>
<evidence type="ECO:0000256" key="10">
    <source>
        <dbReference type="SAM" id="Phobius"/>
    </source>
</evidence>
<dbReference type="PANTHER" id="PTHR18966">
    <property type="entry name" value="IONOTROPIC GLUTAMATE RECEPTOR"/>
    <property type="match status" value="1"/>
</dbReference>
<keyword evidence="7" id="KW-0675">Receptor</keyword>
<keyword evidence="5" id="KW-0406">Ion transport</keyword>
<dbReference type="Gene3D" id="3.40.190.10">
    <property type="entry name" value="Periplasmic binding protein-like II"/>
    <property type="match status" value="2"/>
</dbReference>
<dbReference type="GO" id="GO:0015276">
    <property type="term" value="F:ligand-gated monoatomic ion channel activity"/>
    <property type="evidence" value="ECO:0007669"/>
    <property type="project" value="InterPro"/>
</dbReference>
<protein>
    <submittedName>
        <fullName evidence="13">Amino acid ABC transporter substrate-binding protein (PAAT family)</fullName>
    </submittedName>
</protein>
<feature type="transmembrane region" description="Helical" evidence="10">
    <location>
        <begin position="43"/>
        <end position="66"/>
    </location>
</feature>
<evidence type="ECO:0000256" key="5">
    <source>
        <dbReference type="ARBA" id="ARBA00023065"/>
    </source>
</evidence>
<evidence type="ECO:0000256" key="2">
    <source>
        <dbReference type="ARBA" id="ARBA00022448"/>
    </source>
</evidence>
<dbReference type="EMBL" id="QGGH01000001">
    <property type="protein sequence ID" value="PWJ94758.1"/>
    <property type="molecule type" value="Genomic_DNA"/>
</dbReference>
<comment type="subcellular location">
    <subcellularLocation>
        <location evidence="1">Membrane</location>
        <topology evidence="1">Multi-pass membrane protein</topology>
    </subcellularLocation>
</comment>
<dbReference type="Proteomes" id="UP000245631">
    <property type="component" value="Unassembled WGS sequence"/>
</dbReference>
<dbReference type="SUPFAM" id="SSF53850">
    <property type="entry name" value="Periplasmic binding protein-like II"/>
    <property type="match status" value="1"/>
</dbReference>
<evidence type="ECO:0000256" key="3">
    <source>
        <dbReference type="ARBA" id="ARBA00022692"/>
    </source>
</evidence>
<feature type="transmembrane region" description="Helical" evidence="10">
    <location>
        <begin position="258"/>
        <end position="282"/>
    </location>
</feature>
<gene>
    <name evidence="13" type="ORF">C8D77_1011444</name>
</gene>
<keyword evidence="4 10" id="KW-1133">Transmembrane helix</keyword>
<dbReference type="SMART" id="SM00062">
    <property type="entry name" value="PBPb"/>
    <property type="match status" value="1"/>
</dbReference>
<sequence length="411" mass="44345">MAIVRRAVGAAIAGGRRTARRLPSRKPRWLGGRRWESLPLGRIASWTMALVLTVVAVCVGAGATLAQTSPDPASPSALPSKEISVGIKEAPPFAFKLQDGSWSGLSIDLWQKMAGRLNLRFRYAEVPTVQDQIDGIVSGRFDVAMAAITVTADREKAVDFTQPFFSTGLGIATPLNNQPSWRPVLHALTSFGFLQAVLALIVISVVVGVLIWMFERRHNDDFGGGIAKGLFSSMWWSTIAATQASTGDFGPRTVPGRVLAAIWMMGSIIAIAVFTAGVTSVLTITQMEGMVQGEGDLAAVRVGAVQSSSTASYLDSTQIRYQDFASVKEGLDALRAGKIDALVHDKPLLSWLVGQNYATSLQVLDATFDHQQYAMALPLGSPLRKPLDVALLQTVESDWWKQAVFQYLGEK</sequence>
<dbReference type="SMART" id="SM00079">
    <property type="entry name" value="PBPe"/>
    <property type="match status" value="1"/>
</dbReference>
<feature type="domain" description="Solute-binding protein family 3/N-terminal" evidence="11">
    <location>
        <begin position="82"/>
        <end position="411"/>
    </location>
</feature>
<dbReference type="Pfam" id="PF00060">
    <property type="entry name" value="Lig_chan"/>
    <property type="match status" value="1"/>
</dbReference>
<dbReference type="Gene3D" id="1.10.287.70">
    <property type="match status" value="1"/>
</dbReference>
<keyword evidence="6 10" id="KW-0472">Membrane</keyword>
<organism evidence="13 14">
    <name type="scientific">Rhizobium loti</name>
    <name type="common">Mesorhizobium loti</name>
    <dbReference type="NCBI Taxonomy" id="381"/>
    <lineage>
        <taxon>Bacteria</taxon>
        <taxon>Pseudomonadati</taxon>
        <taxon>Pseudomonadota</taxon>
        <taxon>Alphaproteobacteria</taxon>
        <taxon>Hyphomicrobiales</taxon>
        <taxon>Phyllobacteriaceae</taxon>
        <taxon>Mesorhizobium</taxon>
    </lineage>
</organism>
<keyword evidence="2" id="KW-0813">Transport</keyword>
<evidence type="ECO:0000256" key="7">
    <source>
        <dbReference type="ARBA" id="ARBA00023170"/>
    </source>
</evidence>
<proteinExistence type="predicted"/>
<dbReference type="GO" id="GO:0016020">
    <property type="term" value="C:membrane"/>
    <property type="evidence" value="ECO:0007669"/>
    <property type="project" value="UniProtKB-SubCell"/>
</dbReference>
<evidence type="ECO:0000256" key="4">
    <source>
        <dbReference type="ARBA" id="ARBA00022989"/>
    </source>
</evidence>
<evidence type="ECO:0000256" key="9">
    <source>
        <dbReference type="ARBA" id="ARBA00023303"/>
    </source>
</evidence>
<dbReference type="AlphaFoldDB" id="A0A8E2WI15"/>